<gene>
    <name evidence="2" type="ORF">BCR34DRAFT_621800</name>
</gene>
<protein>
    <recommendedName>
        <fullName evidence="4">L-ornithine N(5)-oxygenase</fullName>
    </recommendedName>
</protein>
<dbReference type="GO" id="GO:0050660">
    <property type="term" value="F:flavin adenine dinucleotide binding"/>
    <property type="evidence" value="ECO:0007669"/>
    <property type="project" value="TreeGrafter"/>
</dbReference>
<dbReference type="GO" id="GO:0004497">
    <property type="term" value="F:monooxygenase activity"/>
    <property type="evidence" value="ECO:0007669"/>
    <property type="project" value="TreeGrafter"/>
</dbReference>
<dbReference type="AlphaFoldDB" id="A0A1Y2A5L1"/>
<evidence type="ECO:0000313" key="3">
    <source>
        <dbReference type="Proteomes" id="UP000193144"/>
    </source>
</evidence>
<dbReference type="PANTHER" id="PTHR43539:SF78">
    <property type="entry name" value="FLAVIN-CONTAINING MONOOXYGENASE"/>
    <property type="match status" value="1"/>
</dbReference>
<keyword evidence="3" id="KW-1185">Reference proteome</keyword>
<dbReference type="InterPro" id="IPR036188">
    <property type="entry name" value="FAD/NAD-bd_sf"/>
</dbReference>
<dbReference type="InterPro" id="IPR050982">
    <property type="entry name" value="Auxin_biosynth/cation_transpt"/>
</dbReference>
<dbReference type="Gene3D" id="3.50.50.60">
    <property type="entry name" value="FAD/NAD(P)-binding domain"/>
    <property type="match status" value="1"/>
</dbReference>
<name>A0A1Y2A5L1_9PLEO</name>
<dbReference type="Pfam" id="PF13738">
    <property type="entry name" value="Pyr_redox_3"/>
    <property type="match status" value="1"/>
</dbReference>
<dbReference type="Proteomes" id="UP000193144">
    <property type="component" value="Unassembled WGS sequence"/>
</dbReference>
<keyword evidence="1" id="KW-0560">Oxidoreductase</keyword>
<organism evidence="2 3">
    <name type="scientific">Clohesyomyces aquaticus</name>
    <dbReference type="NCBI Taxonomy" id="1231657"/>
    <lineage>
        <taxon>Eukaryota</taxon>
        <taxon>Fungi</taxon>
        <taxon>Dikarya</taxon>
        <taxon>Ascomycota</taxon>
        <taxon>Pezizomycotina</taxon>
        <taxon>Dothideomycetes</taxon>
        <taxon>Pleosporomycetidae</taxon>
        <taxon>Pleosporales</taxon>
        <taxon>Lindgomycetaceae</taxon>
        <taxon>Clohesyomyces</taxon>
    </lineage>
</organism>
<dbReference type="SUPFAM" id="SSF51905">
    <property type="entry name" value="FAD/NAD(P)-binding domain"/>
    <property type="match status" value="1"/>
</dbReference>
<sequence>MDVKKFDLVIIGAGRIYPNFWTQWTVGLSELSDMPLHRPSETDCHYEFCKADYTAGYLEKYVDRRGHDSRTLRDRIRLDSHVKSRQNLIVASGTTSSPNMPKFSGKHLFGGPILHSVDFGASDILQCNSSKQIIVIGAGKSSADMVYEAVKTGNEVSWIIRSNGTGAAFFPEDKGRGPYKNAFEAASTRFLALLNPSIYNEQNIWNKFLQNTYLGNWFLRCLITATDNGIRKVADYKGRKSSKGFEKLEYDTP</sequence>
<accession>A0A1Y2A5L1</accession>
<dbReference type="OrthoDB" id="2915840at2759"/>
<evidence type="ECO:0000313" key="2">
    <source>
        <dbReference type="EMBL" id="ORY17620.1"/>
    </source>
</evidence>
<proteinExistence type="predicted"/>
<reference evidence="2 3" key="1">
    <citation type="submission" date="2016-07" db="EMBL/GenBank/DDBJ databases">
        <title>Pervasive Adenine N6-methylation of Active Genes in Fungi.</title>
        <authorList>
            <consortium name="DOE Joint Genome Institute"/>
            <person name="Mondo S.J."/>
            <person name="Dannebaum R.O."/>
            <person name="Kuo R.C."/>
            <person name="Labutti K."/>
            <person name="Haridas S."/>
            <person name="Kuo A."/>
            <person name="Salamov A."/>
            <person name="Ahrendt S.R."/>
            <person name="Lipzen A."/>
            <person name="Sullivan W."/>
            <person name="Andreopoulos W.B."/>
            <person name="Clum A."/>
            <person name="Lindquist E."/>
            <person name="Daum C."/>
            <person name="Ramamoorthy G.K."/>
            <person name="Gryganskyi A."/>
            <person name="Culley D."/>
            <person name="Magnuson J.K."/>
            <person name="James T.Y."/>
            <person name="O'Malley M.A."/>
            <person name="Stajich J.E."/>
            <person name="Spatafora J.W."/>
            <person name="Visel A."/>
            <person name="Grigoriev I.V."/>
        </authorList>
    </citation>
    <scope>NUCLEOTIDE SEQUENCE [LARGE SCALE GENOMIC DNA]</scope>
    <source>
        <strain evidence="2 3">CBS 115471</strain>
    </source>
</reference>
<evidence type="ECO:0008006" key="4">
    <source>
        <dbReference type="Google" id="ProtNLM"/>
    </source>
</evidence>
<dbReference type="PANTHER" id="PTHR43539">
    <property type="entry name" value="FLAVIN-BINDING MONOOXYGENASE-LIKE PROTEIN (AFU_ORTHOLOGUE AFUA_4G09220)"/>
    <property type="match status" value="1"/>
</dbReference>
<comment type="caution">
    <text evidence="2">The sequence shown here is derived from an EMBL/GenBank/DDBJ whole genome shotgun (WGS) entry which is preliminary data.</text>
</comment>
<dbReference type="EMBL" id="MCFA01000011">
    <property type="protein sequence ID" value="ORY17620.1"/>
    <property type="molecule type" value="Genomic_DNA"/>
</dbReference>
<evidence type="ECO:0000256" key="1">
    <source>
        <dbReference type="ARBA" id="ARBA00023002"/>
    </source>
</evidence>